<keyword evidence="9 12" id="KW-0139">CF(1)</keyword>
<evidence type="ECO:0000256" key="2">
    <source>
        <dbReference type="ARBA" id="ARBA00008936"/>
    </source>
</evidence>
<evidence type="ECO:0000256" key="11">
    <source>
        <dbReference type="RuleBase" id="RU000339"/>
    </source>
</evidence>
<keyword evidence="5 11" id="KW-0375">Hydrogen ion transport</keyword>
<evidence type="ECO:0000259" key="14">
    <source>
        <dbReference type="Pfam" id="PF00306"/>
    </source>
</evidence>
<dbReference type="InterPro" id="IPR023366">
    <property type="entry name" value="ATP_synth_asu-like_sf"/>
</dbReference>
<dbReference type="InterPro" id="IPR020003">
    <property type="entry name" value="ATPase_a/bsu_AS"/>
</dbReference>
<evidence type="ECO:0000256" key="6">
    <source>
        <dbReference type="ARBA" id="ARBA00022840"/>
    </source>
</evidence>
<evidence type="ECO:0000256" key="1">
    <source>
        <dbReference type="ARBA" id="ARBA00004370"/>
    </source>
</evidence>
<comment type="similarity">
    <text evidence="2 11">Belongs to the ATPase alpha/beta chains family.</text>
</comment>
<dbReference type="Proteomes" id="UP001642501">
    <property type="component" value="Unassembled WGS sequence"/>
</dbReference>
<dbReference type="SUPFAM" id="SSF47917">
    <property type="entry name" value="C-terminal domain of alpha and beta subunits of F1 ATP synthase"/>
    <property type="match status" value="1"/>
</dbReference>
<keyword evidence="7 11" id="KW-0406">Ion transport</keyword>
<name>A0ABP0DW24_9PEZI</name>
<dbReference type="PANTHER" id="PTHR48082:SF2">
    <property type="entry name" value="ATP SYNTHASE SUBUNIT ALPHA, MITOCHONDRIAL"/>
    <property type="match status" value="1"/>
</dbReference>
<dbReference type="InterPro" id="IPR005294">
    <property type="entry name" value="ATP_synth_F1_asu"/>
</dbReference>
<evidence type="ECO:0000256" key="8">
    <source>
        <dbReference type="ARBA" id="ARBA00023136"/>
    </source>
</evidence>
<feature type="domain" description="ATPase F1/V1/A1 complex alpha/beta subunit nucleotide-binding" evidence="13">
    <location>
        <begin position="188"/>
        <end position="411"/>
    </location>
</feature>
<evidence type="ECO:0000259" key="13">
    <source>
        <dbReference type="Pfam" id="PF00006"/>
    </source>
</evidence>
<feature type="domain" description="ATP synthase alpha subunit C-terminal" evidence="14">
    <location>
        <begin position="418"/>
        <end position="543"/>
    </location>
</feature>
<dbReference type="Pfam" id="PF00306">
    <property type="entry name" value="ATP-synt_ab_C"/>
    <property type="match status" value="1"/>
</dbReference>
<comment type="function">
    <text evidence="12">Produces ATP from ADP in the presence of a proton gradient across the membrane.</text>
</comment>
<dbReference type="InterPro" id="IPR000793">
    <property type="entry name" value="ATP_synth_asu_C"/>
</dbReference>
<evidence type="ECO:0000256" key="7">
    <source>
        <dbReference type="ARBA" id="ARBA00023065"/>
    </source>
</evidence>
<dbReference type="NCBIfam" id="NF009884">
    <property type="entry name" value="PRK13343.1"/>
    <property type="match status" value="1"/>
</dbReference>
<evidence type="ECO:0000256" key="9">
    <source>
        <dbReference type="ARBA" id="ARBA00023196"/>
    </source>
</evidence>
<sequence>MFRNALRQSTRAVGAVSATRVAAARVAAPAFVQARTYADAKASPTEVSTILEQRIRGVQEEAGLAETGRVLSVGDGIARVHGMANVQAEELVEFASGVKGMCMNLEAGQVGVVLFGSDRLVAEGETVKRTGQIVDVPVGAELLGRVVDALGNPIDGKGPLNTKERRRAQLKAPGILPRQSVREPVQTGLKSIDAMVPIGRGQRELIIGDRQTGKTAVALDAILNQKRWNEGSDEKKKLYCVYVAVGQKRSTVAQLVKTLEENDAMKYSIIVAATASEAAPLQYLAPFTGSAIAEYFRDSGKHALVIYDDLSKQAVAYRQMSLLLRRPPGREAYPGDVFYLHSRLLERSAKMNDKLGGGSMTALPIIETQGGDVSAYIPTNVISITDGQIFLEAELFYKGIRPAINVGLSVSRVGSAAQLKAMKQVAGSLKLFLAQYREVAAFAQFGSDLDASTKQTLSRGERLTELLKQKQYSPMAVNEMVPLIYAGVNGFLDSVPVARILSWEADFLAHLKTNESEILATIDKEGALSKETEAKLKDVIASFTKTFLA</sequence>
<dbReference type="PANTHER" id="PTHR48082">
    <property type="entry name" value="ATP SYNTHASE SUBUNIT ALPHA, MITOCHONDRIAL"/>
    <property type="match status" value="1"/>
</dbReference>
<reference evidence="16 17" key="1">
    <citation type="submission" date="2024-01" db="EMBL/GenBank/DDBJ databases">
        <authorList>
            <person name="Allen C."/>
            <person name="Tagirdzhanova G."/>
        </authorList>
    </citation>
    <scope>NUCLEOTIDE SEQUENCE [LARGE SCALE GENOMIC DNA]</scope>
    <source>
        <strain evidence="16 17">CBS 573.63</strain>
    </source>
</reference>
<dbReference type="InterPro" id="IPR038376">
    <property type="entry name" value="ATP_synth_asu_C_sf"/>
</dbReference>
<organism evidence="16 17">
    <name type="scientific">Sporothrix epigloea</name>
    <dbReference type="NCBI Taxonomy" id="1892477"/>
    <lineage>
        <taxon>Eukaryota</taxon>
        <taxon>Fungi</taxon>
        <taxon>Dikarya</taxon>
        <taxon>Ascomycota</taxon>
        <taxon>Pezizomycotina</taxon>
        <taxon>Sordariomycetes</taxon>
        <taxon>Sordariomycetidae</taxon>
        <taxon>Ophiostomatales</taxon>
        <taxon>Ophiostomataceae</taxon>
        <taxon>Sporothrix</taxon>
    </lineage>
</organism>
<keyword evidence="10 12" id="KW-0066">ATP synthesis</keyword>
<dbReference type="SUPFAM" id="SSF50615">
    <property type="entry name" value="N-terminal domain of alpha and beta subunits of F1 ATP synthase"/>
    <property type="match status" value="1"/>
</dbReference>
<evidence type="ECO:0000256" key="4">
    <source>
        <dbReference type="ARBA" id="ARBA00022741"/>
    </source>
</evidence>
<evidence type="ECO:0000256" key="3">
    <source>
        <dbReference type="ARBA" id="ARBA00022448"/>
    </source>
</evidence>
<dbReference type="SUPFAM" id="SSF52540">
    <property type="entry name" value="P-loop containing nucleoside triphosphate hydrolases"/>
    <property type="match status" value="1"/>
</dbReference>
<dbReference type="Gene3D" id="3.40.50.300">
    <property type="entry name" value="P-loop containing nucleotide triphosphate hydrolases"/>
    <property type="match status" value="1"/>
</dbReference>
<evidence type="ECO:0000256" key="10">
    <source>
        <dbReference type="ARBA" id="ARBA00023310"/>
    </source>
</evidence>
<gene>
    <name evidence="16" type="primary">ATP1</name>
    <name evidence="16" type="ORF">SEPCBS57363_004635</name>
</gene>
<dbReference type="HAMAP" id="MF_01346">
    <property type="entry name" value="ATP_synth_alpha_bact"/>
    <property type="match status" value="1"/>
</dbReference>
<evidence type="ECO:0000313" key="16">
    <source>
        <dbReference type="EMBL" id="CAK7271467.1"/>
    </source>
</evidence>
<keyword evidence="17" id="KW-1185">Reference proteome</keyword>
<dbReference type="PIRSF" id="PIRSF039088">
    <property type="entry name" value="F_ATPase_subunit_alpha"/>
    <property type="match status" value="1"/>
</dbReference>
<keyword evidence="6 12" id="KW-0067">ATP-binding</keyword>
<comment type="caution">
    <text evidence="16">The sequence shown here is derived from an EMBL/GenBank/DDBJ whole genome shotgun (WGS) entry which is preliminary data.</text>
</comment>
<evidence type="ECO:0000256" key="5">
    <source>
        <dbReference type="ARBA" id="ARBA00022781"/>
    </source>
</evidence>
<dbReference type="Gene3D" id="2.40.30.20">
    <property type="match status" value="1"/>
</dbReference>
<dbReference type="PROSITE" id="PS00152">
    <property type="entry name" value="ATPASE_ALPHA_BETA"/>
    <property type="match status" value="1"/>
</dbReference>
<keyword evidence="8" id="KW-0472">Membrane</keyword>
<feature type="domain" description="ATPase F1/V1/A1 complex alpha/beta subunit N-terminal" evidence="15">
    <location>
        <begin position="65"/>
        <end position="131"/>
    </location>
</feature>
<accession>A0ABP0DW24</accession>
<evidence type="ECO:0000313" key="17">
    <source>
        <dbReference type="Proteomes" id="UP001642501"/>
    </source>
</evidence>
<dbReference type="Pfam" id="PF02874">
    <property type="entry name" value="ATP-synt_ab_N"/>
    <property type="match status" value="1"/>
</dbReference>
<dbReference type="CDD" id="cd18113">
    <property type="entry name" value="ATP-synt_F1_alpha_C"/>
    <property type="match status" value="1"/>
</dbReference>
<dbReference type="NCBIfam" id="TIGR00962">
    <property type="entry name" value="atpA"/>
    <property type="match status" value="1"/>
</dbReference>
<dbReference type="InterPro" id="IPR036121">
    <property type="entry name" value="ATPase_F1/V1/A1_a/bsu_N_sf"/>
</dbReference>
<protein>
    <recommendedName>
        <fullName evidence="12">ATP synthase subunit alpha</fullName>
    </recommendedName>
</protein>
<keyword evidence="4 12" id="KW-0547">Nucleotide-binding</keyword>
<evidence type="ECO:0000259" key="15">
    <source>
        <dbReference type="Pfam" id="PF02874"/>
    </source>
</evidence>
<dbReference type="CDD" id="cd18116">
    <property type="entry name" value="ATP-synt_F1_alpha_N"/>
    <property type="match status" value="1"/>
</dbReference>
<comment type="subcellular location">
    <subcellularLocation>
        <location evidence="1">Membrane</location>
    </subcellularLocation>
</comment>
<dbReference type="InterPro" id="IPR000194">
    <property type="entry name" value="ATPase_F1/V1/A1_a/bsu_nucl-bd"/>
</dbReference>
<dbReference type="InterPro" id="IPR027417">
    <property type="entry name" value="P-loop_NTPase"/>
</dbReference>
<dbReference type="Pfam" id="PF00006">
    <property type="entry name" value="ATP-synt_ab"/>
    <property type="match status" value="1"/>
</dbReference>
<dbReference type="InterPro" id="IPR004100">
    <property type="entry name" value="ATPase_F1/V1/A1_a/bsu_N"/>
</dbReference>
<dbReference type="CDD" id="cd01132">
    <property type="entry name" value="F1-ATPase_alpha_CD"/>
    <property type="match status" value="1"/>
</dbReference>
<keyword evidence="3 11" id="KW-0813">Transport</keyword>
<proteinExistence type="inferred from homology"/>
<dbReference type="InterPro" id="IPR033732">
    <property type="entry name" value="ATP_synth_F1_a_nt-bd_dom"/>
</dbReference>
<dbReference type="EMBL" id="CAWUOM010000089">
    <property type="protein sequence ID" value="CAK7271467.1"/>
    <property type="molecule type" value="Genomic_DNA"/>
</dbReference>
<evidence type="ECO:0000256" key="12">
    <source>
        <dbReference type="RuleBase" id="RU003551"/>
    </source>
</evidence>
<dbReference type="Gene3D" id="1.20.150.20">
    <property type="entry name" value="ATP synthase alpha/beta chain, C-terminal domain"/>
    <property type="match status" value="1"/>
</dbReference>